<dbReference type="SUPFAM" id="SSF48179">
    <property type="entry name" value="6-phosphogluconate dehydrogenase C-terminal domain-like"/>
    <property type="match status" value="1"/>
</dbReference>
<keyword evidence="15" id="KW-1185">Reference proteome</keyword>
<keyword evidence="7 11" id="KW-0521">NADP</keyword>
<evidence type="ECO:0000256" key="3">
    <source>
        <dbReference type="ARBA" id="ARBA00007870"/>
    </source>
</evidence>
<dbReference type="SUPFAM" id="SSF51735">
    <property type="entry name" value="NAD(P)-binding Rossmann-fold domains"/>
    <property type="match status" value="1"/>
</dbReference>
<evidence type="ECO:0000256" key="2">
    <source>
        <dbReference type="ARBA" id="ARBA00004994"/>
    </source>
</evidence>
<sequence length="344" mass="37716">MKITIVGAGAIGGILGAHLVRAGHDITFVEAQREHVQAIRENGLKVSGEADFVVHPRILLPEEVNEPLETVLLAVKARHTAPALEPLAKHLTPGGYVLSLQNGLEEYKIARIVGEERTVGAFLTFGGHYVQPGEVSFGGTGSFCIGEMDGRTTPRLNELEQVLSALQPIKVTDNIFGFLWGKAAVGAVYFATALVSEDVPDIFDRLEYRGVLGSLAGEVVKVCQAEGVVCEVIDGFDPKIFAMAEPPEGAVNACWQAQKIYWYKHDQRRTGVWRDLAIHRRPTEVNEIVGPVVQRAQEKSIAVPRLECLVRLIKEAERGERELTLANLDELRELDRQLGQMGSN</sequence>
<reference evidence="14 15" key="1">
    <citation type="submission" date="2018-07" db="EMBL/GenBank/DDBJ databases">
        <title>Genomic Encyclopedia of Type Strains, Phase III (KMG-III): the genomes of soil and plant-associated and newly described type strains.</title>
        <authorList>
            <person name="Whitman W."/>
        </authorList>
    </citation>
    <scope>NUCLEOTIDE SEQUENCE [LARGE SCALE GENOMIC DNA]</scope>
    <source>
        <strain evidence="14 15">CECT 7287</strain>
    </source>
</reference>
<name>A0A3D9I335_9BACL</name>
<evidence type="ECO:0000256" key="7">
    <source>
        <dbReference type="ARBA" id="ARBA00022857"/>
    </source>
</evidence>
<evidence type="ECO:0000256" key="8">
    <source>
        <dbReference type="ARBA" id="ARBA00023002"/>
    </source>
</evidence>
<evidence type="ECO:0000256" key="1">
    <source>
        <dbReference type="ARBA" id="ARBA00002919"/>
    </source>
</evidence>
<dbReference type="UniPathway" id="UPA00028">
    <property type="reaction ID" value="UER00004"/>
</dbReference>
<dbReference type="AlphaFoldDB" id="A0A3D9I335"/>
<evidence type="ECO:0000259" key="13">
    <source>
        <dbReference type="Pfam" id="PF08546"/>
    </source>
</evidence>
<evidence type="ECO:0000256" key="6">
    <source>
        <dbReference type="ARBA" id="ARBA00022655"/>
    </source>
</evidence>
<dbReference type="PANTHER" id="PTHR43765:SF2">
    <property type="entry name" value="2-DEHYDROPANTOATE 2-REDUCTASE"/>
    <property type="match status" value="1"/>
</dbReference>
<dbReference type="GO" id="GO:0005737">
    <property type="term" value="C:cytoplasm"/>
    <property type="evidence" value="ECO:0007669"/>
    <property type="project" value="TreeGrafter"/>
</dbReference>
<dbReference type="Gene3D" id="3.40.50.720">
    <property type="entry name" value="NAD(P)-binding Rossmann-like Domain"/>
    <property type="match status" value="1"/>
</dbReference>
<proteinExistence type="inferred from homology"/>
<dbReference type="InterPro" id="IPR050838">
    <property type="entry name" value="Ketopantoate_reductase"/>
</dbReference>
<dbReference type="GO" id="GO:0050661">
    <property type="term" value="F:NADP binding"/>
    <property type="evidence" value="ECO:0007669"/>
    <property type="project" value="TreeGrafter"/>
</dbReference>
<dbReference type="InterPro" id="IPR003710">
    <property type="entry name" value="ApbA"/>
</dbReference>
<dbReference type="EC" id="1.1.1.169" evidence="4 11"/>
<comment type="catalytic activity">
    <reaction evidence="10 11">
        <text>(R)-pantoate + NADP(+) = 2-dehydropantoate + NADPH + H(+)</text>
        <dbReference type="Rhea" id="RHEA:16233"/>
        <dbReference type="ChEBI" id="CHEBI:11561"/>
        <dbReference type="ChEBI" id="CHEBI:15378"/>
        <dbReference type="ChEBI" id="CHEBI:15980"/>
        <dbReference type="ChEBI" id="CHEBI:57783"/>
        <dbReference type="ChEBI" id="CHEBI:58349"/>
        <dbReference type="EC" id="1.1.1.169"/>
    </reaction>
</comment>
<protein>
    <recommendedName>
        <fullName evidence="5 11">2-dehydropantoate 2-reductase</fullName>
        <ecNumber evidence="4 11">1.1.1.169</ecNumber>
    </recommendedName>
    <alternativeName>
        <fullName evidence="9 11">Ketopantoate reductase</fullName>
    </alternativeName>
</protein>
<gene>
    <name evidence="14" type="ORF">DFP98_14023</name>
</gene>
<dbReference type="InterPro" id="IPR008927">
    <property type="entry name" value="6-PGluconate_DH-like_C_sf"/>
</dbReference>
<dbReference type="Gene3D" id="1.10.1040.10">
    <property type="entry name" value="N-(1-d-carboxylethyl)-l-norvaline Dehydrogenase, domain 2"/>
    <property type="match status" value="1"/>
</dbReference>
<evidence type="ECO:0000313" key="14">
    <source>
        <dbReference type="EMBL" id="RED56183.1"/>
    </source>
</evidence>
<feature type="domain" description="Ketopantoate reductase N-terminal" evidence="12">
    <location>
        <begin position="3"/>
        <end position="149"/>
    </location>
</feature>
<dbReference type="RefSeq" id="WP_116064985.1">
    <property type="nucleotide sequence ID" value="NZ_QRDZ01000040.1"/>
</dbReference>
<evidence type="ECO:0000259" key="12">
    <source>
        <dbReference type="Pfam" id="PF02558"/>
    </source>
</evidence>
<dbReference type="Pfam" id="PF08546">
    <property type="entry name" value="ApbA_C"/>
    <property type="match status" value="1"/>
</dbReference>
<evidence type="ECO:0000256" key="4">
    <source>
        <dbReference type="ARBA" id="ARBA00013014"/>
    </source>
</evidence>
<dbReference type="InterPro" id="IPR036291">
    <property type="entry name" value="NAD(P)-bd_dom_sf"/>
</dbReference>
<accession>A0A3D9I335</accession>
<dbReference type="InterPro" id="IPR013328">
    <property type="entry name" value="6PGD_dom2"/>
</dbReference>
<comment type="pathway">
    <text evidence="2 11">Cofactor biosynthesis; (R)-pantothenate biosynthesis; (R)-pantoate from 3-methyl-2-oxobutanoate: step 2/2.</text>
</comment>
<dbReference type="InterPro" id="IPR013752">
    <property type="entry name" value="KPA_reductase"/>
</dbReference>
<dbReference type="NCBIfam" id="TIGR00745">
    <property type="entry name" value="apbA_panE"/>
    <property type="match status" value="1"/>
</dbReference>
<evidence type="ECO:0000256" key="11">
    <source>
        <dbReference type="RuleBase" id="RU362068"/>
    </source>
</evidence>
<evidence type="ECO:0000313" key="15">
    <source>
        <dbReference type="Proteomes" id="UP000256977"/>
    </source>
</evidence>
<evidence type="ECO:0000256" key="10">
    <source>
        <dbReference type="ARBA" id="ARBA00048793"/>
    </source>
</evidence>
<evidence type="ECO:0000256" key="9">
    <source>
        <dbReference type="ARBA" id="ARBA00032024"/>
    </source>
</evidence>
<dbReference type="Proteomes" id="UP000256977">
    <property type="component" value="Unassembled WGS sequence"/>
</dbReference>
<comment type="caution">
    <text evidence="14">The sequence shown here is derived from an EMBL/GenBank/DDBJ whole genome shotgun (WGS) entry which is preliminary data.</text>
</comment>
<comment type="function">
    <text evidence="1 11">Catalyzes the NADPH-dependent reduction of ketopantoate into pantoic acid.</text>
</comment>
<dbReference type="GO" id="GO:0008677">
    <property type="term" value="F:2-dehydropantoate 2-reductase activity"/>
    <property type="evidence" value="ECO:0007669"/>
    <property type="project" value="UniProtKB-EC"/>
</dbReference>
<evidence type="ECO:0000256" key="5">
    <source>
        <dbReference type="ARBA" id="ARBA00019465"/>
    </source>
</evidence>
<dbReference type="GO" id="GO:0015940">
    <property type="term" value="P:pantothenate biosynthetic process"/>
    <property type="evidence" value="ECO:0007669"/>
    <property type="project" value="UniProtKB-UniPathway"/>
</dbReference>
<dbReference type="EMBL" id="QRDZ01000040">
    <property type="protein sequence ID" value="RED56183.1"/>
    <property type="molecule type" value="Genomic_DNA"/>
</dbReference>
<dbReference type="Pfam" id="PF02558">
    <property type="entry name" value="ApbA"/>
    <property type="match status" value="1"/>
</dbReference>
<keyword evidence="6 11" id="KW-0566">Pantothenate biosynthesis</keyword>
<dbReference type="OrthoDB" id="9793586at2"/>
<feature type="domain" description="Ketopantoate reductase C-terminal" evidence="13">
    <location>
        <begin position="179"/>
        <end position="316"/>
    </location>
</feature>
<dbReference type="InterPro" id="IPR013332">
    <property type="entry name" value="KPR_N"/>
</dbReference>
<organism evidence="14 15">
    <name type="scientific">Cohnella phaseoli</name>
    <dbReference type="NCBI Taxonomy" id="456490"/>
    <lineage>
        <taxon>Bacteria</taxon>
        <taxon>Bacillati</taxon>
        <taxon>Bacillota</taxon>
        <taxon>Bacilli</taxon>
        <taxon>Bacillales</taxon>
        <taxon>Paenibacillaceae</taxon>
        <taxon>Cohnella</taxon>
    </lineage>
</organism>
<comment type="similarity">
    <text evidence="3 11">Belongs to the ketopantoate reductase family.</text>
</comment>
<dbReference type="PANTHER" id="PTHR43765">
    <property type="entry name" value="2-DEHYDROPANTOATE 2-REDUCTASE-RELATED"/>
    <property type="match status" value="1"/>
</dbReference>
<keyword evidence="8 11" id="KW-0560">Oxidoreductase</keyword>